<reference evidence="2 3" key="1">
    <citation type="submission" date="2016-11" db="EMBL/GenBank/DDBJ databases">
        <authorList>
            <person name="Jaros S."/>
            <person name="Januszkiewicz K."/>
            <person name="Wedrychowicz H."/>
        </authorList>
    </citation>
    <scope>NUCLEOTIDE SEQUENCE [LARGE SCALE GENOMIC DNA]</scope>
    <source>
        <strain evidence="2 3">DSM 44523</strain>
    </source>
</reference>
<dbReference type="STRING" id="2017.SAMN05444320_11174"/>
<protein>
    <submittedName>
        <fullName evidence="2">HEAT repeat</fullName>
    </submittedName>
</protein>
<evidence type="ECO:0000313" key="3">
    <source>
        <dbReference type="Proteomes" id="UP000184501"/>
    </source>
</evidence>
<feature type="region of interest" description="Disordered" evidence="1">
    <location>
        <begin position="566"/>
        <end position="590"/>
    </location>
</feature>
<dbReference type="SUPFAM" id="SSF48371">
    <property type="entry name" value="ARM repeat"/>
    <property type="match status" value="1"/>
</dbReference>
<dbReference type="SMART" id="SM00567">
    <property type="entry name" value="EZ_HEAT"/>
    <property type="match status" value="6"/>
</dbReference>
<dbReference type="Gene3D" id="1.25.10.10">
    <property type="entry name" value="Leucine-rich Repeat Variant"/>
    <property type="match status" value="3"/>
</dbReference>
<dbReference type="GO" id="GO:0016491">
    <property type="term" value="F:oxidoreductase activity"/>
    <property type="evidence" value="ECO:0007669"/>
    <property type="project" value="TreeGrafter"/>
</dbReference>
<dbReference type="Pfam" id="PF13646">
    <property type="entry name" value="HEAT_2"/>
    <property type="match status" value="2"/>
</dbReference>
<proteinExistence type="predicted"/>
<sequence>MGILGRLLSPNIGKLRRAGDLPSLVAALGPPHERNVRREAAFALGELNDPRALEPLVAALEDPALDVRVAAVKALGEIPDPRAVEALPALLDSVVAERQRWVAEMSSERHQKEMRDGRRVSYDPERDAADVDLQIANLCQGVVELAARAGGPLAPHVVMRVFVDRDDLDPRCVEILHELKAVRQLVEAAQYWGDVGAVARLGEFVEDERAWRVLVESFRRGAPAPRRLSAVTALRQARHPRKAALLVTALHRELARRVAGDWLGYDSRGQELSVDVVLGLVEALGELGDPAATEPLARLLHLRDPRIAAEGRRRVVLRAVEALGHIDDPAVVDVLVGATRHEDPEVAVLGVRVLGNRGAPAPAPATATVDLLTSILASATPPVAAEAALFLRRRAQAGEPEALDALVAALSLPADHVVDAAAAALDGIPAERVTPVIMNALLGACPRSRSAITTALPLVGPTRLRPLVALVEGLAESDSAEVDPHDWIQNRVRPRLKEALCQHASELPAEDLRYFAQLPPVTTSRRGTELLEAGDDELGIPPTWARATDTADWEPVPQLAATELAGRGAGGGTVDGSLHQDVRSGSIRVD</sequence>
<dbReference type="AlphaFoldDB" id="A0A1M5LDS7"/>
<dbReference type="Pfam" id="PF03130">
    <property type="entry name" value="HEAT_PBS"/>
    <property type="match status" value="1"/>
</dbReference>
<dbReference type="InterPro" id="IPR011989">
    <property type="entry name" value="ARM-like"/>
</dbReference>
<evidence type="ECO:0000256" key="1">
    <source>
        <dbReference type="SAM" id="MobiDB-lite"/>
    </source>
</evidence>
<organism evidence="2 3">
    <name type="scientific">Streptoalloteichus hindustanus</name>
    <dbReference type="NCBI Taxonomy" id="2017"/>
    <lineage>
        <taxon>Bacteria</taxon>
        <taxon>Bacillati</taxon>
        <taxon>Actinomycetota</taxon>
        <taxon>Actinomycetes</taxon>
        <taxon>Pseudonocardiales</taxon>
        <taxon>Pseudonocardiaceae</taxon>
        <taxon>Streptoalloteichus</taxon>
    </lineage>
</organism>
<gene>
    <name evidence="2" type="ORF">SAMN05444320_11174</name>
</gene>
<accession>A0A1M5LDS7</accession>
<evidence type="ECO:0000313" key="2">
    <source>
        <dbReference type="EMBL" id="SHG63136.1"/>
    </source>
</evidence>
<dbReference type="InterPro" id="IPR004155">
    <property type="entry name" value="PBS_lyase_HEAT"/>
</dbReference>
<dbReference type="Proteomes" id="UP000184501">
    <property type="component" value="Unassembled WGS sequence"/>
</dbReference>
<name>A0A1M5LDS7_STRHI</name>
<dbReference type="EMBL" id="FQVN01000011">
    <property type="protein sequence ID" value="SHG63136.1"/>
    <property type="molecule type" value="Genomic_DNA"/>
</dbReference>
<dbReference type="PANTHER" id="PTHR12697:SF5">
    <property type="entry name" value="DEOXYHYPUSINE HYDROXYLASE"/>
    <property type="match status" value="1"/>
</dbReference>
<dbReference type="InterPro" id="IPR016024">
    <property type="entry name" value="ARM-type_fold"/>
</dbReference>
<keyword evidence="3" id="KW-1185">Reference proteome</keyword>
<dbReference type="PANTHER" id="PTHR12697">
    <property type="entry name" value="PBS LYASE HEAT-LIKE PROTEIN"/>
    <property type="match status" value="1"/>
</dbReference>
<dbReference type="RefSeq" id="WP_073488659.1">
    <property type="nucleotide sequence ID" value="NZ_FQVN01000011.1"/>
</dbReference>